<sequence>MSTLLTLIAAIAVAVGLLTYYFLPNQGELPLGPFRSAPRDRTVGVYDEQRRCRDVDAIRTHQSGTS</sequence>
<keyword evidence="1" id="KW-0812">Transmembrane</keyword>
<evidence type="ECO:0000256" key="1">
    <source>
        <dbReference type="SAM" id="Phobius"/>
    </source>
</evidence>
<evidence type="ECO:0000313" key="2">
    <source>
        <dbReference type="EMBL" id="MFC4374167.1"/>
    </source>
</evidence>
<feature type="transmembrane region" description="Helical" evidence="1">
    <location>
        <begin position="6"/>
        <end position="23"/>
    </location>
</feature>
<proteinExistence type="predicted"/>
<reference evidence="3" key="1">
    <citation type="journal article" date="2019" name="Int. J. Syst. Evol. Microbiol.">
        <title>The Global Catalogue of Microorganisms (GCM) 10K type strain sequencing project: providing services to taxonomists for standard genome sequencing and annotation.</title>
        <authorList>
            <consortium name="The Broad Institute Genomics Platform"/>
            <consortium name="The Broad Institute Genome Sequencing Center for Infectious Disease"/>
            <person name="Wu L."/>
            <person name="Ma J."/>
        </authorList>
    </citation>
    <scope>NUCLEOTIDE SEQUENCE [LARGE SCALE GENOMIC DNA]</scope>
    <source>
        <strain evidence="3">IBRC-M 10490</strain>
    </source>
</reference>
<keyword evidence="1" id="KW-1133">Transmembrane helix</keyword>
<comment type="caution">
    <text evidence="2">The sequence shown here is derived from an EMBL/GenBank/DDBJ whole genome shotgun (WGS) entry which is preliminary data.</text>
</comment>
<gene>
    <name evidence="2" type="ORF">ACFO5K_08610</name>
</gene>
<name>A0ABV8VEX9_9NOCA</name>
<evidence type="ECO:0000313" key="3">
    <source>
        <dbReference type="Proteomes" id="UP001595844"/>
    </source>
</evidence>
<dbReference type="RefSeq" id="WP_378558524.1">
    <property type="nucleotide sequence ID" value="NZ_JBHSDL010000007.1"/>
</dbReference>
<keyword evidence="3" id="KW-1185">Reference proteome</keyword>
<dbReference type="Proteomes" id="UP001595844">
    <property type="component" value="Unassembled WGS sequence"/>
</dbReference>
<organism evidence="2 3">
    <name type="scientific">Nocardia halotolerans</name>
    <dbReference type="NCBI Taxonomy" id="1755878"/>
    <lineage>
        <taxon>Bacteria</taxon>
        <taxon>Bacillati</taxon>
        <taxon>Actinomycetota</taxon>
        <taxon>Actinomycetes</taxon>
        <taxon>Mycobacteriales</taxon>
        <taxon>Nocardiaceae</taxon>
        <taxon>Nocardia</taxon>
    </lineage>
</organism>
<protein>
    <submittedName>
        <fullName evidence="2">Uncharacterized protein</fullName>
    </submittedName>
</protein>
<dbReference type="EMBL" id="JBHSDL010000007">
    <property type="protein sequence ID" value="MFC4374167.1"/>
    <property type="molecule type" value="Genomic_DNA"/>
</dbReference>
<accession>A0ABV8VEX9</accession>
<keyword evidence="1" id="KW-0472">Membrane</keyword>